<keyword evidence="2" id="KW-0378">Hydrolase</keyword>
<dbReference type="InterPro" id="IPR004843">
    <property type="entry name" value="Calcineurin-like_PHP"/>
</dbReference>
<evidence type="ECO:0000313" key="3">
    <source>
        <dbReference type="Proteomes" id="UP001223743"/>
    </source>
</evidence>
<dbReference type="SUPFAM" id="SSF56300">
    <property type="entry name" value="Metallo-dependent phosphatases"/>
    <property type="match status" value="1"/>
</dbReference>
<sequence length="358" mass="37731">MKTARFLATEMKRLDEAGIRVFVIRGNHDALSKITAELVLPEGVKLFRGRAEAIEIERGRGERPVVVHGLSFQKPLAPESLLPSFRPPVEGAVNIGLMHTSLDGAPGHDVYAPCRLADLDASGFRYWALGHIHQRAVHEGAATVVMAGIPQGRDINEAGAKSVSLVTVRDDGAITVEERMTGIAEFRRVPLDATGIASWTDLVAALSRRLREAREATGTPHLVARVAITGATPLAWRIRRDADLLKTEADQAAAALGQAHVEKLELSIAPPAAVTPIAGDALGELARLMAGDVLPSEGFRTGLGGVAAQLRGLLPAELRDLLGADEAGSDALLARIAAEGSEDVLARIAADAEDGEGG</sequence>
<dbReference type="PANTHER" id="PTHR30337:SF7">
    <property type="entry name" value="PHOSPHOESTERASE"/>
    <property type="match status" value="1"/>
</dbReference>
<comment type="caution">
    <text evidence="2">The sequence shown here is derived from an EMBL/GenBank/DDBJ whole genome shotgun (WGS) entry which is preliminary data.</text>
</comment>
<evidence type="ECO:0000259" key="1">
    <source>
        <dbReference type="Pfam" id="PF00149"/>
    </source>
</evidence>
<dbReference type="Gene3D" id="3.60.21.10">
    <property type="match status" value="1"/>
</dbReference>
<keyword evidence="3" id="KW-1185">Reference proteome</keyword>
<name>A0ABU0M8F2_9HYPH</name>
<proteinExistence type="predicted"/>
<gene>
    <name evidence="2" type="ORF">QO015_002661</name>
</gene>
<protein>
    <submittedName>
        <fullName evidence="2">DNA repair exonuclease SbcCD nuclease subunit</fullName>
    </submittedName>
</protein>
<dbReference type="PANTHER" id="PTHR30337">
    <property type="entry name" value="COMPONENT OF ATP-DEPENDENT DSDNA EXONUCLEASE"/>
    <property type="match status" value="1"/>
</dbReference>
<dbReference type="EMBL" id="JAUSWJ010000001">
    <property type="protein sequence ID" value="MDQ0517048.1"/>
    <property type="molecule type" value="Genomic_DNA"/>
</dbReference>
<feature type="domain" description="Calcineurin-like phosphoesterase" evidence="1">
    <location>
        <begin position="11"/>
        <end position="134"/>
    </location>
</feature>
<dbReference type="InterPro" id="IPR050535">
    <property type="entry name" value="DNA_Repair-Maintenance_Comp"/>
</dbReference>
<evidence type="ECO:0000313" key="2">
    <source>
        <dbReference type="EMBL" id="MDQ0517048.1"/>
    </source>
</evidence>
<dbReference type="Pfam" id="PF00149">
    <property type="entry name" value="Metallophos"/>
    <property type="match status" value="1"/>
</dbReference>
<keyword evidence="2" id="KW-0540">Nuclease</keyword>
<dbReference type="Proteomes" id="UP001223743">
    <property type="component" value="Unassembled WGS sequence"/>
</dbReference>
<keyword evidence="2" id="KW-0269">Exonuclease</keyword>
<dbReference type="GO" id="GO:0004527">
    <property type="term" value="F:exonuclease activity"/>
    <property type="evidence" value="ECO:0007669"/>
    <property type="project" value="UniProtKB-KW"/>
</dbReference>
<accession>A0ABU0M8F2</accession>
<dbReference type="InterPro" id="IPR029052">
    <property type="entry name" value="Metallo-depent_PP-like"/>
</dbReference>
<reference evidence="2 3" key="1">
    <citation type="submission" date="2023-07" db="EMBL/GenBank/DDBJ databases">
        <title>Genomic Encyclopedia of Type Strains, Phase IV (KMG-IV): sequencing the most valuable type-strain genomes for metagenomic binning, comparative biology and taxonomic classification.</title>
        <authorList>
            <person name="Goeker M."/>
        </authorList>
    </citation>
    <scope>NUCLEOTIDE SEQUENCE [LARGE SCALE GENOMIC DNA]</scope>
    <source>
        <strain evidence="2 3">B1-1</strain>
    </source>
</reference>
<organism evidence="2 3">
    <name type="scientific">Kaistia geumhonensis</name>
    <dbReference type="NCBI Taxonomy" id="410839"/>
    <lineage>
        <taxon>Bacteria</taxon>
        <taxon>Pseudomonadati</taxon>
        <taxon>Pseudomonadota</taxon>
        <taxon>Alphaproteobacteria</taxon>
        <taxon>Hyphomicrobiales</taxon>
        <taxon>Kaistiaceae</taxon>
        <taxon>Kaistia</taxon>
    </lineage>
</organism>